<evidence type="ECO:0000256" key="7">
    <source>
        <dbReference type="ARBA" id="ARBA00022840"/>
    </source>
</evidence>
<dbReference type="Proteomes" id="UP000051681">
    <property type="component" value="Unassembled WGS sequence"/>
</dbReference>
<dbReference type="InterPro" id="IPR003661">
    <property type="entry name" value="HisK_dim/P_dom"/>
</dbReference>
<dbReference type="FunFam" id="1.10.287.130:FF:000002">
    <property type="entry name" value="Two-component osmosensing histidine kinase"/>
    <property type="match status" value="1"/>
</dbReference>
<gene>
    <name evidence="14" type="primary">luxQ_2</name>
    <name evidence="14" type="ORF">TM5383_00790</name>
</gene>
<dbReference type="Gene3D" id="3.30.450.20">
    <property type="entry name" value="PAS domain"/>
    <property type="match status" value="1"/>
</dbReference>
<dbReference type="SUPFAM" id="SSF47384">
    <property type="entry name" value="Homodimeric domain of signal transducing histidine kinase"/>
    <property type="match status" value="1"/>
</dbReference>
<dbReference type="Pfam" id="PF01590">
    <property type="entry name" value="GAF"/>
    <property type="match status" value="1"/>
</dbReference>
<keyword evidence="7" id="KW-0067">ATP-binding</keyword>
<keyword evidence="8" id="KW-0902">Two-component regulatory system</keyword>
<dbReference type="SMART" id="SM00448">
    <property type="entry name" value="REC"/>
    <property type="match status" value="1"/>
</dbReference>
<feature type="compositionally biased region" description="Basic and acidic residues" evidence="10">
    <location>
        <begin position="1"/>
        <end position="16"/>
    </location>
</feature>
<reference evidence="14 15" key="1">
    <citation type="submission" date="2015-09" db="EMBL/GenBank/DDBJ databases">
        <authorList>
            <consortium name="Swine Surveillance"/>
        </authorList>
    </citation>
    <scope>NUCLEOTIDE SEQUENCE [LARGE SCALE GENOMIC DNA]</scope>
    <source>
        <strain evidence="14 15">CECT 8383</strain>
    </source>
</reference>
<name>A0A0P1GMW6_9RHOB</name>
<dbReference type="AlphaFoldDB" id="A0A0P1GMW6"/>
<dbReference type="SUPFAM" id="SSF55781">
    <property type="entry name" value="GAF domain-like"/>
    <property type="match status" value="1"/>
</dbReference>
<evidence type="ECO:0000256" key="1">
    <source>
        <dbReference type="ARBA" id="ARBA00000085"/>
    </source>
</evidence>
<keyword evidence="3 9" id="KW-0597">Phosphoprotein</keyword>
<dbReference type="Pfam" id="PF12860">
    <property type="entry name" value="PAS_7"/>
    <property type="match status" value="1"/>
</dbReference>
<evidence type="ECO:0000256" key="6">
    <source>
        <dbReference type="ARBA" id="ARBA00022777"/>
    </source>
</evidence>
<dbReference type="PROSITE" id="PS50110">
    <property type="entry name" value="RESPONSE_REGULATORY"/>
    <property type="match status" value="1"/>
</dbReference>
<dbReference type="NCBIfam" id="TIGR00229">
    <property type="entry name" value="sensory_box"/>
    <property type="match status" value="1"/>
</dbReference>
<dbReference type="GO" id="GO:0000155">
    <property type="term" value="F:phosphorelay sensor kinase activity"/>
    <property type="evidence" value="ECO:0007669"/>
    <property type="project" value="InterPro"/>
</dbReference>
<evidence type="ECO:0000313" key="15">
    <source>
        <dbReference type="Proteomes" id="UP000051681"/>
    </source>
</evidence>
<evidence type="ECO:0000259" key="12">
    <source>
        <dbReference type="PROSITE" id="PS50110"/>
    </source>
</evidence>
<keyword evidence="6 14" id="KW-0418">Kinase</keyword>
<dbReference type="InterPro" id="IPR000700">
    <property type="entry name" value="PAS-assoc_C"/>
</dbReference>
<dbReference type="PANTHER" id="PTHR45339:SF1">
    <property type="entry name" value="HYBRID SIGNAL TRANSDUCTION HISTIDINE KINASE J"/>
    <property type="match status" value="1"/>
</dbReference>
<dbReference type="EC" id="2.7.13.3" evidence="2"/>
<dbReference type="CDD" id="cd16922">
    <property type="entry name" value="HATPase_EvgS-ArcB-TorS-like"/>
    <property type="match status" value="1"/>
</dbReference>
<dbReference type="OrthoDB" id="9801651at2"/>
<evidence type="ECO:0000313" key="14">
    <source>
        <dbReference type="EMBL" id="CUH83598.1"/>
    </source>
</evidence>
<dbReference type="InterPro" id="IPR004358">
    <property type="entry name" value="Sig_transdc_His_kin-like_C"/>
</dbReference>
<dbReference type="Gene3D" id="3.30.565.10">
    <property type="entry name" value="Histidine kinase-like ATPase, C-terminal domain"/>
    <property type="match status" value="1"/>
</dbReference>
<accession>A0A0P1GMW6</accession>
<dbReference type="SMART" id="SM00387">
    <property type="entry name" value="HATPase_c"/>
    <property type="match status" value="1"/>
</dbReference>
<dbReference type="EMBL" id="CYSF01000005">
    <property type="protein sequence ID" value="CUH83598.1"/>
    <property type="molecule type" value="Genomic_DNA"/>
</dbReference>
<keyword evidence="4 14" id="KW-0808">Transferase</keyword>
<feature type="domain" description="PAC" evidence="13">
    <location>
        <begin position="297"/>
        <end position="349"/>
    </location>
</feature>
<dbReference type="InterPro" id="IPR011006">
    <property type="entry name" value="CheY-like_superfamily"/>
</dbReference>
<evidence type="ECO:0000259" key="11">
    <source>
        <dbReference type="PROSITE" id="PS50109"/>
    </source>
</evidence>
<evidence type="ECO:0000256" key="5">
    <source>
        <dbReference type="ARBA" id="ARBA00022741"/>
    </source>
</evidence>
<dbReference type="PRINTS" id="PR00344">
    <property type="entry name" value="BCTRLSENSOR"/>
</dbReference>
<dbReference type="PROSITE" id="PS50113">
    <property type="entry name" value="PAC"/>
    <property type="match status" value="1"/>
</dbReference>
<dbReference type="Pfam" id="PF02518">
    <property type="entry name" value="HATPase_c"/>
    <property type="match status" value="1"/>
</dbReference>
<proteinExistence type="predicted"/>
<dbReference type="GO" id="GO:0005524">
    <property type="term" value="F:ATP binding"/>
    <property type="evidence" value="ECO:0007669"/>
    <property type="project" value="UniProtKB-KW"/>
</dbReference>
<keyword evidence="5" id="KW-0547">Nucleotide-binding</keyword>
<organism evidence="14 15">
    <name type="scientific">Thalassovita mediterranea</name>
    <dbReference type="NCBI Taxonomy" id="340021"/>
    <lineage>
        <taxon>Bacteria</taxon>
        <taxon>Pseudomonadati</taxon>
        <taxon>Pseudomonadota</taxon>
        <taxon>Alphaproteobacteria</taxon>
        <taxon>Rhodobacterales</taxon>
        <taxon>Roseobacteraceae</taxon>
        <taxon>Thalassovita</taxon>
    </lineage>
</organism>
<dbReference type="InterPro" id="IPR036097">
    <property type="entry name" value="HisK_dim/P_sf"/>
</dbReference>
<dbReference type="PROSITE" id="PS50109">
    <property type="entry name" value="HIS_KIN"/>
    <property type="match status" value="1"/>
</dbReference>
<dbReference type="Gene3D" id="1.10.287.130">
    <property type="match status" value="1"/>
</dbReference>
<dbReference type="SMART" id="SM00388">
    <property type="entry name" value="HisKA"/>
    <property type="match status" value="1"/>
</dbReference>
<dbReference type="InterPro" id="IPR035965">
    <property type="entry name" value="PAS-like_dom_sf"/>
</dbReference>
<dbReference type="Gene3D" id="3.40.50.2300">
    <property type="match status" value="1"/>
</dbReference>
<dbReference type="SMART" id="SM00086">
    <property type="entry name" value="PAC"/>
    <property type="match status" value="1"/>
</dbReference>
<evidence type="ECO:0000256" key="9">
    <source>
        <dbReference type="PROSITE-ProRule" id="PRU00169"/>
    </source>
</evidence>
<evidence type="ECO:0000256" key="8">
    <source>
        <dbReference type="ARBA" id="ARBA00023012"/>
    </source>
</evidence>
<dbReference type="InterPro" id="IPR000014">
    <property type="entry name" value="PAS"/>
</dbReference>
<protein>
    <recommendedName>
        <fullName evidence="2">histidine kinase</fullName>
        <ecNumber evidence="2">2.7.13.3</ecNumber>
    </recommendedName>
</protein>
<evidence type="ECO:0000259" key="13">
    <source>
        <dbReference type="PROSITE" id="PS50113"/>
    </source>
</evidence>
<dbReference type="Pfam" id="PF00072">
    <property type="entry name" value="Response_reg"/>
    <property type="match status" value="1"/>
</dbReference>
<dbReference type="InterPro" id="IPR001610">
    <property type="entry name" value="PAC"/>
</dbReference>
<dbReference type="CDD" id="cd17546">
    <property type="entry name" value="REC_hyHK_CKI1_RcsC-like"/>
    <property type="match status" value="1"/>
</dbReference>
<dbReference type="Gene3D" id="3.30.450.40">
    <property type="match status" value="1"/>
</dbReference>
<feature type="domain" description="Response regulatory" evidence="12">
    <location>
        <begin position="754"/>
        <end position="873"/>
    </location>
</feature>
<dbReference type="InterPro" id="IPR003018">
    <property type="entry name" value="GAF"/>
</dbReference>
<dbReference type="InterPro" id="IPR005467">
    <property type="entry name" value="His_kinase_dom"/>
</dbReference>
<feature type="region of interest" description="Disordered" evidence="10">
    <location>
        <begin position="1"/>
        <end position="41"/>
    </location>
</feature>
<sequence>MRYELSKPFNPEDTHRRPVGQRTASDDAGGAEGLANDPSLTPEEIDHKALRVLNSFAIELMKIPSKAELAWYVAREVVARLGFSDCVVYYTQPDGKNLRQMAALGDVKNPRLTEIINPLIIPFGRGVTGSVAQTGEAELINDLLADPRYIPDVIPARSEICVPIKIGDRVLGVIDSEDSARDHYSDWHLEQLETVAAMMAARINLLEKDRSRELAQQLRHSESRFRDFTETATDWVWETDADHTFRFVSGSLALGANTGLNASELLGQNCRVLGAKRMHRDREADLLHQLETHEDFKQIRYSLTQPDGSPRIMRISGKPLFDSKGAFKGYRGTGVDVTEQELTHERLTTLYRVFDSLPEPIAVFDNNDCISFTNVAFKEMHAEAPHTIRHGIPFHDHVRALANCGYITDVEGDLNDWVTETVERHRNPDGIFEFHREGQGWFQANEKKLPNGYQVLLLTRIDGLKEVERDLIAAREAADAANVAKSEFLANMSHEIRTPMNGIIGLTELLRRHLSEPELVHKAETIAQSGNALLRIIDDILDFSKIEARMLDIEWHPCRFAPTLRQLAEVYHPLASDKGLSLSLDVAPGIAPVVSLDEGRLRQILSNLLSNAIKFTPSESAGRRGAIQISASRNADGQLQVDVIDNGIGISPEAAAKVFDPFSQAESNTTRRFGGTGLGLSISRNLAELMGGGLTHIPRDIGSQFRVVLPYEPLSDDTAPDPTLPEITQFSALPTAEPLTPKANADTPPAGEARILVVEDNQINLMVISKQLETLGHSAILASDGKRGLELWQAGQFDLVLTDCHMPEMDGYDLSREIRRIEQETGREPCQIIAITANALKSEESKCLDAGMDSFLAKPVRLNQLRDVLHSCTNGEASEN</sequence>
<comment type="catalytic activity">
    <reaction evidence="1">
        <text>ATP + protein L-histidine = ADP + protein N-phospho-L-histidine.</text>
        <dbReference type="EC" id="2.7.13.3"/>
    </reaction>
</comment>
<evidence type="ECO:0000256" key="2">
    <source>
        <dbReference type="ARBA" id="ARBA00012438"/>
    </source>
</evidence>
<dbReference type="Pfam" id="PF00512">
    <property type="entry name" value="HisKA"/>
    <property type="match status" value="1"/>
</dbReference>
<keyword evidence="15" id="KW-1185">Reference proteome</keyword>
<dbReference type="InterPro" id="IPR003594">
    <property type="entry name" value="HATPase_dom"/>
</dbReference>
<dbReference type="STRING" id="340021.TM5383_00790"/>
<dbReference type="PANTHER" id="PTHR45339">
    <property type="entry name" value="HYBRID SIGNAL TRANSDUCTION HISTIDINE KINASE J"/>
    <property type="match status" value="1"/>
</dbReference>
<dbReference type="Pfam" id="PF13426">
    <property type="entry name" value="PAS_9"/>
    <property type="match status" value="1"/>
</dbReference>
<dbReference type="InterPro" id="IPR036890">
    <property type="entry name" value="HATPase_C_sf"/>
</dbReference>
<dbReference type="SUPFAM" id="SSF55874">
    <property type="entry name" value="ATPase domain of HSP90 chaperone/DNA topoisomerase II/histidine kinase"/>
    <property type="match status" value="1"/>
</dbReference>
<dbReference type="SUPFAM" id="SSF55785">
    <property type="entry name" value="PYP-like sensor domain (PAS domain)"/>
    <property type="match status" value="1"/>
</dbReference>
<dbReference type="InterPro" id="IPR001789">
    <property type="entry name" value="Sig_transdc_resp-reg_receiver"/>
</dbReference>
<feature type="domain" description="Histidine kinase" evidence="11">
    <location>
        <begin position="491"/>
        <end position="713"/>
    </location>
</feature>
<evidence type="ECO:0000256" key="10">
    <source>
        <dbReference type="SAM" id="MobiDB-lite"/>
    </source>
</evidence>
<evidence type="ECO:0000256" key="4">
    <source>
        <dbReference type="ARBA" id="ARBA00022679"/>
    </source>
</evidence>
<dbReference type="InterPro" id="IPR029016">
    <property type="entry name" value="GAF-like_dom_sf"/>
</dbReference>
<dbReference type="SUPFAM" id="SSF52172">
    <property type="entry name" value="CheY-like"/>
    <property type="match status" value="1"/>
</dbReference>
<feature type="modified residue" description="4-aspartylphosphate" evidence="9">
    <location>
        <position position="803"/>
    </location>
</feature>
<dbReference type="SMART" id="SM00065">
    <property type="entry name" value="GAF"/>
    <property type="match status" value="1"/>
</dbReference>
<dbReference type="CDD" id="cd00082">
    <property type="entry name" value="HisKA"/>
    <property type="match status" value="1"/>
</dbReference>
<evidence type="ECO:0000256" key="3">
    <source>
        <dbReference type="ARBA" id="ARBA00022553"/>
    </source>
</evidence>